<dbReference type="PANTHER" id="PTHR33871">
    <property type="entry name" value="OS05G0503100 PROTEIN-RELATED"/>
    <property type="match status" value="1"/>
</dbReference>
<dbReference type="Proteomes" id="UP000289738">
    <property type="component" value="Chromosome A07"/>
</dbReference>
<evidence type="ECO:0000313" key="3">
    <source>
        <dbReference type="Proteomes" id="UP000289738"/>
    </source>
</evidence>
<sequence>MITSTTRSITVMQRNPSSPPRQPNSNAKSKVNEDIDFFKLAYAILYTKLTSSPLPCSILLLKLTMGSCISKCKPQHTKNVVQDKLVISQASPPPIILLPPKYKISPSPPSPTSSFTCTAATTTTTTTISSSSSSSSLSSASSFTSKDRSFSNEFLLSCYKDNPQISRINSLTHHHAITSPSFSNNQKTHNKVLASSSTHKRLRSNSPTNLTRQKSFRKDSSPSPSTRFINTNGGDYYKYSANSSSMDTSTVSKRMNGSPKVSSVQSCSRCCASSRNNNKAGASPNNNLGRLQCSSGLRHRAMTRTLRVGSKIDENVVKQVVSSSNNSNNNDMDLDLVEDIDNPLISLDCFIFL</sequence>
<keyword evidence="3" id="KW-1185">Reference proteome</keyword>
<name>A0A445CAK0_ARAHY</name>
<gene>
    <name evidence="2" type="ORF">Ahy_A07g033825</name>
</gene>
<dbReference type="PANTHER" id="PTHR33871:SF18">
    <property type="entry name" value="F24J8.12 PROTEIN"/>
    <property type="match status" value="1"/>
</dbReference>
<proteinExistence type="predicted"/>
<evidence type="ECO:0000256" key="1">
    <source>
        <dbReference type="SAM" id="MobiDB-lite"/>
    </source>
</evidence>
<dbReference type="Gramene" id="arahy.Tifrunner.gnm2.ann2.Ah17g433000.1">
    <property type="protein sequence ID" value="arahy.Tifrunner.gnm2.ann2.Ah17g433000.1-CDS-1"/>
    <property type="gene ID" value="arahy.Tifrunner.gnm2.ann2.Ah17g433000"/>
</dbReference>
<feature type="compositionally biased region" description="Polar residues" evidence="1">
    <location>
        <begin position="221"/>
        <end position="233"/>
    </location>
</feature>
<feature type="compositionally biased region" description="Polar residues" evidence="1">
    <location>
        <begin position="204"/>
        <end position="213"/>
    </location>
</feature>
<feature type="region of interest" description="Disordered" evidence="1">
    <location>
        <begin position="1"/>
        <end position="29"/>
    </location>
</feature>
<protein>
    <submittedName>
        <fullName evidence="2">Uncharacterized protein</fullName>
    </submittedName>
</protein>
<dbReference type="AlphaFoldDB" id="A0A445CAK0"/>
<organism evidence="2 3">
    <name type="scientific">Arachis hypogaea</name>
    <name type="common">Peanut</name>
    <dbReference type="NCBI Taxonomy" id="3818"/>
    <lineage>
        <taxon>Eukaryota</taxon>
        <taxon>Viridiplantae</taxon>
        <taxon>Streptophyta</taxon>
        <taxon>Embryophyta</taxon>
        <taxon>Tracheophyta</taxon>
        <taxon>Spermatophyta</taxon>
        <taxon>Magnoliopsida</taxon>
        <taxon>eudicotyledons</taxon>
        <taxon>Gunneridae</taxon>
        <taxon>Pentapetalae</taxon>
        <taxon>rosids</taxon>
        <taxon>fabids</taxon>
        <taxon>Fabales</taxon>
        <taxon>Fabaceae</taxon>
        <taxon>Papilionoideae</taxon>
        <taxon>50 kb inversion clade</taxon>
        <taxon>dalbergioids sensu lato</taxon>
        <taxon>Dalbergieae</taxon>
        <taxon>Pterocarpus clade</taxon>
        <taxon>Arachis</taxon>
    </lineage>
</organism>
<feature type="region of interest" description="Disordered" evidence="1">
    <location>
        <begin position="178"/>
        <end position="234"/>
    </location>
</feature>
<accession>A0A445CAK0</accession>
<comment type="caution">
    <text evidence="2">The sequence shown here is derived from an EMBL/GenBank/DDBJ whole genome shotgun (WGS) entry which is preliminary data.</text>
</comment>
<reference evidence="2 3" key="1">
    <citation type="submission" date="2019-01" db="EMBL/GenBank/DDBJ databases">
        <title>Sequencing of cultivated peanut Arachis hypogaea provides insights into genome evolution and oil improvement.</title>
        <authorList>
            <person name="Chen X."/>
        </authorList>
    </citation>
    <scope>NUCLEOTIDE SEQUENCE [LARGE SCALE GENOMIC DNA]</scope>
    <source>
        <strain evidence="3">cv. Fuhuasheng</strain>
        <tissue evidence="2">Leaves</tissue>
    </source>
</reference>
<feature type="compositionally biased region" description="Polar residues" evidence="1">
    <location>
        <begin position="178"/>
        <end position="197"/>
    </location>
</feature>
<evidence type="ECO:0000313" key="2">
    <source>
        <dbReference type="EMBL" id="RYR47851.1"/>
    </source>
</evidence>
<dbReference type="EMBL" id="SDMP01000007">
    <property type="protein sequence ID" value="RYR47851.1"/>
    <property type="molecule type" value="Genomic_DNA"/>
</dbReference>
<feature type="compositionally biased region" description="Polar residues" evidence="1">
    <location>
        <begin position="1"/>
        <end position="12"/>
    </location>
</feature>
<dbReference type="OrthoDB" id="1745046at2759"/>